<dbReference type="RefSeq" id="WP_144844221.1">
    <property type="nucleotide sequence ID" value="NZ_VMRJ01000001.1"/>
</dbReference>
<sequence length="143" mass="15878">MQSPATTIAALVPTLTDVFNKRVKHNATTLQGGDQLHFTAPVLGFPKGGVQAIYGYCVYTDEQGQAYAVTAYVRGGQHAVAYTDREARRYPTANQREQWFGSVLMYLTEIDLTDYADCLRLERLSERVTPLLPAATITYRQAA</sequence>
<dbReference type="Proteomes" id="UP000317624">
    <property type="component" value="Unassembled WGS sequence"/>
</dbReference>
<comment type="caution">
    <text evidence="1">The sequence shown here is derived from an EMBL/GenBank/DDBJ whole genome shotgun (WGS) entry which is preliminary data.</text>
</comment>
<protein>
    <submittedName>
        <fullName evidence="1">Uncharacterized protein</fullName>
    </submittedName>
</protein>
<dbReference type="EMBL" id="VMRJ01000001">
    <property type="protein sequence ID" value="TVT43091.1"/>
    <property type="molecule type" value="Genomic_DNA"/>
</dbReference>
<name>A0A558C2P1_9BACT</name>
<evidence type="ECO:0000313" key="1">
    <source>
        <dbReference type="EMBL" id="TVT43091.1"/>
    </source>
</evidence>
<gene>
    <name evidence="1" type="ORF">FNT36_03090</name>
</gene>
<organism evidence="1 2">
    <name type="scientific">Hymenobacter setariae</name>
    <dbReference type="NCBI Taxonomy" id="2594794"/>
    <lineage>
        <taxon>Bacteria</taxon>
        <taxon>Pseudomonadati</taxon>
        <taxon>Bacteroidota</taxon>
        <taxon>Cytophagia</taxon>
        <taxon>Cytophagales</taxon>
        <taxon>Hymenobacteraceae</taxon>
        <taxon>Hymenobacter</taxon>
    </lineage>
</organism>
<accession>A0A558C2P1</accession>
<proteinExistence type="predicted"/>
<keyword evidence="2" id="KW-1185">Reference proteome</keyword>
<dbReference type="AlphaFoldDB" id="A0A558C2P1"/>
<evidence type="ECO:0000313" key="2">
    <source>
        <dbReference type="Proteomes" id="UP000317624"/>
    </source>
</evidence>
<reference evidence="1 2" key="1">
    <citation type="submission" date="2019-07" db="EMBL/GenBank/DDBJ databases">
        <title>Hymenobacter sp. straun FUR1 Genome sequencing and assembly.</title>
        <authorList>
            <person name="Chhetri G."/>
        </authorList>
    </citation>
    <scope>NUCLEOTIDE SEQUENCE [LARGE SCALE GENOMIC DNA]</scope>
    <source>
        <strain evidence="1 2">Fur1</strain>
    </source>
</reference>